<dbReference type="PANTHER" id="PTHR43201:SF5">
    <property type="entry name" value="MEDIUM-CHAIN ACYL-COA LIGASE ACSF2, MITOCHONDRIAL"/>
    <property type="match status" value="1"/>
</dbReference>
<accession>A0A7W3RA63</accession>
<dbReference type="Pfam" id="PF13193">
    <property type="entry name" value="AMP-binding_C"/>
    <property type="match status" value="1"/>
</dbReference>
<dbReference type="EMBL" id="JACJII010000001">
    <property type="protein sequence ID" value="MBA9005399.1"/>
    <property type="molecule type" value="Genomic_DNA"/>
</dbReference>
<dbReference type="Gene3D" id="3.40.50.12780">
    <property type="entry name" value="N-terminal domain of ligase-like"/>
    <property type="match status" value="1"/>
</dbReference>
<evidence type="ECO:0000259" key="3">
    <source>
        <dbReference type="Pfam" id="PF00501"/>
    </source>
</evidence>
<comment type="caution">
    <text evidence="5">The sequence shown here is derived from an EMBL/GenBank/DDBJ whole genome shotgun (WGS) entry which is preliminary data.</text>
</comment>
<dbReference type="PANTHER" id="PTHR43201">
    <property type="entry name" value="ACYL-COA SYNTHETASE"/>
    <property type="match status" value="1"/>
</dbReference>
<dbReference type="AlphaFoldDB" id="A0A7W3RA63"/>
<comment type="similarity">
    <text evidence="1">Belongs to the ATP-dependent AMP-binding enzyme family.</text>
</comment>
<dbReference type="SUPFAM" id="SSF56801">
    <property type="entry name" value="Acetyl-CoA synthetase-like"/>
    <property type="match status" value="1"/>
</dbReference>
<dbReference type="Pfam" id="PF00501">
    <property type="entry name" value="AMP-binding"/>
    <property type="match status" value="1"/>
</dbReference>
<proteinExistence type="inferred from homology"/>
<feature type="domain" description="AMP-binding enzyme C-terminal" evidence="4">
    <location>
        <begin position="420"/>
        <end position="497"/>
    </location>
</feature>
<sequence length="511" mass="55014">MRTIPAELAERYEAEGWWTRDTLGDLLARGLRAAPETGFRVHSAVRPWSGTFRDVERVARRLAAGLRERGVGPGDVVALQLPNWMEAAAVFWASAFLGATVVPIVHFYGRKEVGYIIDAIRPRVFVTAERFGRMEHQPDLYQDVPIVGLVGRDFDDLLADEPMPGVVAADPAGPALIAFTSGTTRDPKGVIHSHQTLGFETRQLAGLYPADRGHQLTAAPVGHFIGMVNAFLIPVLDGTPVNLADVWDPGRALALMKSDGLTVGGGATYYMTSLLDHPDFTPGHLEHMKYAGLGGAAVPAAVTTRLAGLGITAFRSYGSTEHPSITGSRHTAPEAKRLYTDGNALPGVEIRLAEDGEILSRGPDLCLGYTDPALTERAFDDEGWYRTGDIGVLDEDGYLTITDRKSDIIIRGGENIGAAEVEEVLLGMPGVAEVAVVAAPDARLGEHAAAVLRLRPGGPAPSLDGMRAHLERAGLARQKWPEELHVVDDFPRTASGKIQKFVLRRDIATGR</sequence>
<organism evidence="5 6">
    <name type="scientific">Thermomonospora cellulosilytica</name>
    <dbReference type="NCBI Taxonomy" id="1411118"/>
    <lineage>
        <taxon>Bacteria</taxon>
        <taxon>Bacillati</taxon>
        <taxon>Actinomycetota</taxon>
        <taxon>Actinomycetes</taxon>
        <taxon>Streptosporangiales</taxon>
        <taxon>Thermomonosporaceae</taxon>
        <taxon>Thermomonospora</taxon>
    </lineage>
</organism>
<evidence type="ECO:0000259" key="4">
    <source>
        <dbReference type="Pfam" id="PF13193"/>
    </source>
</evidence>
<dbReference type="InterPro" id="IPR045851">
    <property type="entry name" value="AMP-bd_C_sf"/>
</dbReference>
<evidence type="ECO:0000313" key="6">
    <source>
        <dbReference type="Proteomes" id="UP000539313"/>
    </source>
</evidence>
<dbReference type="GO" id="GO:0031956">
    <property type="term" value="F:medium-chain fatty acid-CoA ligase activity"/>
    <property type="evidence" value="ECO:0007669"/>
    <property type="project" value="TreeGrafter"/>
</dbReference>
<dbReference type="Gene3D" id="3.30.300.30">
    <property type="match status" value="1"/>
</dbReference>
<dbReference type="Proteomes" id="UP000539313">
    <property type="component" value="Unassembled WGS sequence"/>
</dbReference>
<feature type="domain" description="AMP-dependent synthetase/ligase" evidence="3">
    <location>
        <begin position="51"/>
        <end position="369"/>
    </location>
</feature>
<evidence type="ECO:0000256" key="1">
    <source>
        <dbReference type="ARBA" id="ARBA00006432"/>
    </source>
</evidence>
<dbReference type="InterPro" id="IPR025110">
    <property type="entry name" value="AMP-bd_C"/>
</dbReference>
<dbReference type="InterPro" id="IPR042099">
    <property type="entry name" value="ANL_N_sf"/>
</dbReference>
<dbReference type="RefSeq" id="WP_182706598.1">
    <property type="nucleotide sequence ID" value="NZ_JACJII010000001.1"/>
</dbReference>
<keyword evidence="6" id="KW-1185">Reference proteome</keyword>
<dbReference type="GO" id="GO:0006631">
    <property type="term" value="P:fatty acid metabolic process"/>
    <property type="evidence" value="ECO:0007669"/>
    <property type="project" value="TreeGrafter"/>
</dbReference>
<reference evidence="5 6" key="1">
    <citation type="submission" date="2020-08" db="EMBL/GenBank/DDBJ databases">
        <title>Sequencing the genomes of 1000 actinobacteria strains.</title>
        <authorList>
            <person name="Klenk H.-P."/>
        </authorList>
    </citation>
    <scope>NUCLEOTIDE SEQUENCE [LARGE SCALE GENOMIC DNA]</scope>
    <source>
        <strain evidence="5 6">DSM 45823</strain>
    </source>
</reference>
<gene>
    <name evidence="5" type="ORF">HNR21_004281</name>
</gene>
<dbReference type="InterPro" id="IPR000873">
    <property type="entry name" value="AMP-dep_synth/lig_dom"/>
</dbReference>
<evidence type="ECO:0000313" key="5">
    <source>
        <dbReference type="EMBL" id="MBA9005399.1"/>
    </source>
</evidence>
<protein>
    <submittedName>
        <fullName evidence="5">Acyl-CoA synthetase (AMP-forming)/AMP-acid ligase II</fullName>
    </submittedName>
</protein>
<name>A0A7W3RA63_9ACTN</name>
<evidence type="ECO:0000256" key="2">
    <source>
        <dbReference type="ARBA" id="ARBA00022598"/>
    </source>
</evidence>
<keyword evidence="2 5" id="KW-0436">Ligase</keyword>